<dbReference type="PANTHER" id="PTHR43708">
    <property type="entry name" value="CONSERVED EXPRESSED OXIDOREDUCTASE (EUROFUNG)"/>
    <property type="match status" value="1"/>
</dbReference>
<gene>
    <name evidence="3" type="ORF">ACFFNY_17375</name>
</gene>
<feature type="domain" description="Gfo/Idh/MocA-like oxidoreductase N-terminal" evidence="1">
    <location>
        <begin position="7"/>
        <end position="136"/>
    </location>
</feature>
<evidence type="ECO:0000313" key="4">
    <source>
        <dbReference type="Proteomes" id="UP001589619"/>
    </source>
</evidence>
<comment type="caution">
    <text evidence="3">The sequence shown here is derived from an EMBL/GenBank/DDBJ whole genome shotgun (WGS) entry which is preliminary data.</text>
</comment>
<name>A0ABV5VZ42_9BACL</name>
<dbReference type="Gene3D" id="3.30.360.10">
    <property type="entry name" value="Dihydrodipicolinate Reductase, domain 2"/>
    <property type="match status" value="1"/>
</dbReference>
<reference evidence="3 4" key="1">
    <citation type="submission" date="2024-09" db="EMBL/GenBank/DDBJ databases">
        <authorList>
            <person name="Sun Q."/>
            <person name="Mori K."/>
        </authorList>
    </citation>
    <scope>NUCLEOTIDE SEQUENCE [LARGE SCALE GENOMIC DNA]</scope>
    <source>
        <strain evidence="3 4">JCM 12520</strain>
    </source>
</reference>
<dbReference type="Proteomes" id="UP001589619">
    <property type="component" value="Unassembled WGS sequence"/>
</dbReference>
<dbReference type="RefSeq" id="WP_344901687.1">
    <property type="nucleotide sequence ID" value="NZ_BAAAYO010000001.1"/>
</dbReference>
<dbReference type="SUPFAM" id="SSF55347">
    <property type="entry name" value="Glyceraldehyde-3-phosphate dehydrogenase-like, C-terminal domain"/>
    <property type="match status" value="1"/>
</dbReference>
<evidence type="ECO:0000259" key="1">
    <source>
        <dbReference type="Pfam" id="PF01408"/>
    </source>
</evidence>
<organism evidence="3 4">
    <name type="scientific">Paenibacillus hodogayensis</name>
    <dbReference type="NCBI Taxonomy" id="279208"/>
    <lineage>
        <taxon>Bacteria</taxon>
        <taxon>Bacillati</taxon>
        <taxon>Bacillota</taxon>
        <taxon>Bacilli</taxon>
        <taxon>Bacillales</taxon>
        <taxon>Paenibacillaceae</taxon>
        <taxon>Paenibacillus</taxon>
    </lineage>
</organism>
<protein>
    <submittedName>
        <fullName evidence="3">Gfo/Idh/MocA family protein</fullName>
    </submittedName>
</protein>
<sequence length="390" mass="42764">MQQSILKFGMVGGGEGSLIGDIHCRGAMFDRLSVIAAGCFSRDAAKSAITGERLGIAPDRIYATYQEMAEKEAAREDRIHYVVIVTPNRSHYEIAKAFLLQGFHVVCDKPVTIEESEARELERLAEERGLLFGVTYTYSGYPMVKQARELIRQGEIGEIISVIAEYPQEWVLHATEPSWRMDARQGKSCCVADIGVHVAHTVSYITGLEIDSLCADLQTHGTLTELDNHANILLKYTGGATGMYWCSQVAVGSKNGLRIRLFGTKGSLEWQHERSEELQLCVKGKPFQLLSRGRDPMHPAAAAFNRLPGGHPEGLYEAFANIYAAFGGELSRLLRDRTLDGAEPADYPRIREGADGVRFVDKCLESSDKGSVWVKYGSSAAASEAAAAAE</sequence>
<evidence type="ECO:0000313" key="3">
    <source>
        <dbReference type="EMBL" id="MFB9753338.1"/>
    </source>
</evidence>
<dbReference type="Pfam" id="PF22725">
    <property type="entry name" value="GFO_IDH_MocA_C3"/>
    <property type="match status" value="1"/>
</dbReference>
<dbReference type="EMBL" id="JBHMAG010000012">
    <property type="protein sequence ID" value="MFB9753338.1"/>
    <property type="molecule type" value="Genomic_DNA"/>
</dbReference>
<keyword evidence="4" id="KW-1185">Reference proteome</keyword>
<dbReference type="Gene3D" id="3.40.50.720">
    <property type="entry name" value="NAD(P)-binding Rossmann-like Domain"/>
    <property type="match status" value="1"/>
</dbReference>
<dbReference type="InterPro" id="IPR000683">
    <property type="entry name" value="Gfo/Idh/MocA-like_OxRdtase_N"/>
</dbReference>
<dbReference type="SUPFAM" id="SSF51735">
    <property type="entry name" value="NAD(P)-binding Rossmann-fold domains"/>
    <property type="match status" value="1"/>
</dbReference>
<dbReference type="Pfam" id="PF01408">
    <property type="entry name" value="GFO_IDH_MocA"/>
    <property type="match status" value="1"/>
</dbReference>
<accession>A0ABV5VZ42</accession>
<dbReference type="InterPro" id="IPR036291">
    <property type="entry name" value="NAD(P)-bd_dom_sf"/>
</dbReference>
<dbReference type="InterPro" id="IPR055170">
    <property type="entry name" value="GFO_IDH_MocA-like_dom"/>
</dbReference>
<dbReference type="PANTHER" id="PTHR43708:SF3">
    <property type="entry name" value="OXIDOREDUCTASE"/>
    <property type="match status" value="1"/>
</dbReference>
<feature type="domain" description="GFO/IDH/MocA-like oxidoreductase" evidence="2">
    <location>
        <begin position="144"/>
        <end position="269"/>
    </location>
</feature>
<dbReference type="InterPro" id="IPR051317">
    <property type="entry name" value="Gfo/Idh/MocA_oxidoreduct"/>
</dbReference>
<proteinExistence type="predicted"/>
<evidence type="ECO:0000259" key="2">
    <source>
        <dbReference type="Pfam" id="PF22725"/>
    </source>
</evidence>